<proteinExistence type="inferred from homology"/>
<dbReference type="Pfam" id="PF16854">
    <property type="entry name" value="VPS53_C"/>
    <property type="match status" value="1"/>
</dbReference>
<keyword evidence="6" id="KW-0813">Transport</keyword>
<evidence type="ECO:0000256" key="1">
    <source>
        <dbReference type="ARBA" id="ARBA00004150"/>
    </source>
</evidence>
<dbReference type="PANTHER" id="PTHR12820:SF0">
    <property type="entry name" value="VACUOLAR PROTEIN SORTING-ASSOCIATED PROTEIN 53 HOMOLOG"/>
    <property type="match status" value="1"/>
</dbReference>
<evidence type="ECO:0000256" key="3">
    <source>
        <dbReference type="ARBA" id="ARBA00004481"/>
    </source>
</evidence>
<feature type="domain" description="Vps53 C-terminal" evidence="17">
    <location>
        <begin position="655"/>
        <end position="739"/>
    </location>
</feature>
<reference evidence="18 19" key="1">
    <citation type="journal article" date="2009" name="Science">
        <title>Genome sequence, comparative analysis, and population genetics of the domestic horse.</title>
        <authorList>
            <consortium name="Broad Institute Genome Sequencing Platform"/>
            <consortium name="Broad Institute Whole Genome Assembly Team"/>
            <person name="Wade C.M."/>
            <person name="Giulotto E."/>
            <person name="Sigurdsson S."/>
            <person name="Zoli M."/>
            <person name="Gnerre S."/>
            <person name="Imsland F."/>
            <person name="Lear T.L."/>
            <person name="Adelson D.L."/>
            <person name="Bailey E."/>
            <person name="Bellone R.R."/>
            <person name="Bloecker H."/>
            <person name="Distl O."/>
            <person name="Edgar R.C."/>
            <person name="Garber M."/>
            <person name="Leeb T."/>
            <person name="Mauceli E."/>
            <person name="MacLeod J.N."/>
            <person name="Penedo M.C.T."/>
            <person name="Raison J.M."/>
            <person name="Sharpe T."/>
            <person name="Vogel J."/>
            <person name="Andersson L."/>
            <person name="Antczak D.F."/>
            <person name="Biagi T."/>
            <person name="Binns M.M."/>
            <person name="Chowdhary B.P."/>
            <person name="Coleman S.J."/>
            <person name="Della Valle G."/>
            <person name="Fryc S."/>
            <person name="Guerin G."/>
            <person name="Hasegawa T."/>
            <person name="Hill E.W."/>
            <person name="Jurka J."/>
            <person name="Kiialainen A."/>
            <person name="Lindgren G."/>
            <person name="Liu J."/>
            <person name="Magnani E."/>
            <person name="Mickelson J.R."/>
            <person name="Murray J."/>
            <person name="Nergadze S.G."/>
            <person name="Onofrio R."/>
            <person name="Pedroni S."/>
            <person name="Piras M.F."/>
            <person name="Raudsepp T."/>
            <person name="Rocchi M."/>
            <person name="Roeed K.H."/>
            <person name="Ryder O.A."/>
            <person name="Searle S."/>
            <person name="Skow L."/>
            <person name="Swinburne J.E."/>
            <person name="Syvaenen A.C."/>
            <person name="Tozaki T."/>
            <person name="Valberg S.J."/>
            <person name="Vaudin M."/>
            <person name="White J.R."/>
            <person name="Zody M.C."/>
            <person name="Lander E.S."/>
            <person name="Lindblad-Toh K."/>
        </authorList>
    </citation>
    <scope>NUCLEOTIDE SEQUENCE [LARGE SCALE GENOMIC DNA]</scope>
    <source>
        <strain evidence="18 19">Thoroughbred</strain>
    </source>
</reference>
<dbReference type="GeneTree" id="ENSGT00390000015165"/>
<sequence length="793" mass="90064">MMEEEELEFVEELEAVLQLTPDVQLAIEQVFPSQDPLDRADFNAVEYINSLFPTEQALEEAQKAIQQLFGKIKDIKDKAEKSEQMVKEITRDIKQLDHAKRHLTTSITTLNHLHMLAGGVDSLEAMTRRRQYGEVANLLQGVMNVLEHFHKYMGIPQIRQLSERVKAAQTELGQQILADFEEAFPSQGTKRPGGPSNVLRDACLVANILDPRIKQEIIKKFIKQHLSEYLVLFQENQDVAWLDKIDRRYAWIKRQLVDYEEKYGRMFPREWYMTERIAVEFCHVTRTELAKIMRTRAKEIEVKLLLFAIQRTTNFEGFLAKRFSGCTLTDGTLKKLESPPPSTNPFLEDEPAPEMEELAAEKGDLDQPKKPKVPDNPFHGIVSKCFEPHLYVYIESQDKNLGELIDRFVADFKAQGPPKPNTDEGGAVLPSCADLFVYYKKCMVQCSQLSTGEPMIALTTIFQKYLREYAWKILSGNLPKTTSSGGGLTISSLLKEKEGSEVAKFTLEELCLICSILSTAEYCLATTQQLEEKLKEKVDVSLIERINLTGEMDTFSTVISSSIQLLVQDLDAACDPALTAMSKMQWQNVEHVGDQSPYVTSVILHIKQNVPIIRDNLASTRKYFTQFCIKFANSFIPKFITHLFKCKPISMVGAEQLLLDTHSLKMVLLDLPSIGSQVVRKAPASYTKIVVKGMTRAEMILKVVMAPHEPLVVFVDNYIKLLTDCNTETFQKILDMKGLKRSEQSNMLELFRQRLPTPPSGPEGSSSLSLLAPTPEQESSRIRKLEKLIKKRL</sequence>
<evidence type="ECO:0000256" key="7">
    <source>
        <dbReference type="ARBA" id="ARBA00022753"/>
    </source>
</evidence>
<reference evidence="18" key="2">
    <citation type="submission" date="2025-08" db="UniProtKB">
        <authorList>
            <consortium name="Ensembl"/>
        </authorList>
    </citation>
    <scope>IDENTIFICATION</scope>
    <source>
        <strain evidence="18">Thoroughbred</strain>
    </source>
</reference>
<protein>
    <recommendedName>
        <fullName evidence="5">Vacuolar protein sorting-associated protein 53 homolog</fullName>
    </recommendedName>
</protein>
<dbReference type="PANTHER" id="PTHR12820">
    <property type="entry name" value="VACUOLAR SORTING PROTEIN 53"/>
    <property type="match status" value="1"/>
</dbReference>
<dbReference type="GO" id="GO:0000938">
    <property type="term" value="C:GARP complex"/>
    <property type="evidence" value="ECO:0007669"/>
    <property type="project" value="InterPro"/>
</dbReference>
<evidence type="ECO:0000256" key="8">
    <source>
        <dbReference type="ARBA" id="ARBA00022927"/>
    </source>
</evidence>
<keyword evidence="9" id="KW-0333">Golgi apparatus</keyword>
<comment type="function">
    <text evidence="12">Acts as a component of the GARP complex that is involved in retrograde transport from early and late endosomes to the trans-Golgi network (TGN). The GARP complex is required for the maintenance of the cycling of mannose 6-phosphate receptors between the TGN and endosomes, this cycling is necessary for proper lysosomal sorting of acid hydrolases such as CTSD. Acts as a component of the EARP complex that is involved in endocytic recycling. The EARP complex associates with Rab4-positive endosomes and promotes recycling of internalized transferrin receptor (TFRC) to the plasma membrane.</text>
</comment>
<evidence type="ECO:0000256" key="15">
    <source>
        <dbReference type="SAM" id="MobiDB-lite"/>
    </source>
</evidence>
<gene>
    <name evidence="18" type="primary">VPS53</name>
</gene>
<dbReference type="Pfam" id="PF04100">
    <property type="entry name" value="Vps53_N"/>
    <property type="match status" value="1"/>
</dbReference>
<comment type="similarity">
    <text evidence="4">Belongs to the VPS53 family.</text>
</comment>
<dbReference type="GO" id="GO:0042147">
    <property type="term" value="P:retrograde transport, endosome to Golgi"/>
    <property type="evidence" value="ECO:0007669"/>
    <property type="project" value="InterPro"/>
</dbReference>
<dbReference type="Gene3D" id="1.10.357.110">
    <property type="entry name" value="Vacuolar protein sorting-associated protein 53, C-terminus"/>
    <property type="match status" value="1"/>
</dbReference>
<keyword evidence="10 14" id="KW-0175">Coiled coil</keyword>
<evidence type="ECO:0000256" key="6">
    <source>
        <dbReference type="ARBA" id="ARBA00022448"/>
    </source>
</evidence>
<evidence type="ECO:0000256" key="12">
    <source>
        <dbReference type="ARBA" id="ARBA00056304"/>
    </source>
</evidence>
<feature type="region of interest" description="Disordered" evidence="15">
    <location>
        <begin position="753"/>
        <end position="781"/>
    </location>
</feature>
<dbReference type="GO" id="GO:0005829">
    <property type="term" value="C:cytosol"/>
    <property type="evidence" value="ECO:0007669"/>
    <property type="project" value="GOC"/>
</dbReference>
<evidence type="ECO:0000313" key="18">
    <source>
        <dbReference type="Ensembl" id="ENSECAP00000056892.1"/>
    </source>
</evidence>
<dbReference type="AlphaFoldDB" id="A0A9L0R5I1"/>
<dbReference type="Ensembl" id="ENSECAT00000145114.1">
    <property type="protein sequence ID" value="ENSECAP00000056892.1"/>
    <property type="gene ID" value="ENSECAG00000006437.3"/>
</dbReference>
<evidence type="ECO:0000256" key="11">
    <source>
        <dbReference type="ARBA" id="ARBA00023136"/>
    </source>
</evidence>
<dbReference type="Proteomes" id="UP000002281">
    <property type="component" value="Chromosome 11"/>
</dbReference>
<comment type="subcellular location">
    <subcellularLocation>
        <location evidence="3">Endosome membrane</location>
        <topology evidence="3">Peripheral membrane protein</topology>
    </subcellularLocation>
    <subcellularLocation>
        <location evidence="1">Golgi apparatus</location>
        <location evidence="1">trans-Golgi network membrane</location>
        <topology evidence="1">Peripheral membrane protein</topology>
    </subcellularLocation>
    <subcellularLocation>
        <location evidence="2">Recycling endosome</location>
    </subcellularLocation>
</comment>
<comment type="subunit">
    <text evidence="13">Component of the Golgi-associated retrograde protein (GARP) complex, also called VFT (VPS fifty-three) complex, composed of VPS51, VPS52, VPS53 and VPS54. Component of the endosome-associated retrograde protein (EARP) complex, composed of VPS51, VPS52, VPS53 and VPS50/Syndetin. EIPR1 interacts with both EARP and GARP complexes and mediates the recruitment of the GARP complex to the trans-Golgi network. Interacts with VPS50 in an EIPR1-independent manner.</text>
</comment>
<evidence type="ECO:0000256" key="14">
    <source>
        <dbReference type="SAM" id="Coils"/>
    </source>
</evidence>
<evidence type="ECO:0000313" key="19">
    <source>
        <dbReference type="Proteomes" id="UP000002281"/>
    </source>
</evidence>
<feature type="compositionally biased region" description="Low complexity" evidence="15">
    <location>
        <begin position="762"/>
        <end position="773"/>
    </location>
</feature>
<dbReference type="GO" id="GO:0055037">
    <property type="term" value="C:recycling endosome"/>
    <property type="evidence" value="ECO:0007669"/>
    <property type="project" value="UniProtKB-SubCell"/>
</dbReference>
<feature type="coiled-coil region" evidence="14">
    <location>
        <begin position="58"/>
        <end position="99"/>
    </location>
</feature>
<evidence type="ECO:0000256" key="9">
    <source>
        <dbReference type="ARBA" id="ARBA00023034"/>
    </source>
</evidence>
<evidence type="ECO:0000259" key="17">
    <source>
        <dbReference type="Pfam" id="PF16854"/>
    </source>
</evidence>
<accession>A0A9L0R5I1</accession>
<keyword evidence="7" id="KW-0967">Endosome</keyword>
<dbReference type="InterPro" id="IPR038260">
    <property type="entry name" value="Vps53_C_sf"/>
</dbReference>
<dbReference type="GO" id="GO:0007041">
    <property type="term" value="P:lysosomal transport"/>
    <property type="evidence" value="ECO:0007669"/>
    <property type="project" value="UniProtKB-ARBA"/>
</dbReference>
<dbReference type="GO" id="GO:0010008">
    <property type="term" value="C:endosome membrane"/>
    <property type="evidence" value="ECO:0007669"/>
    <property type="project" value="UniProtKB-SubCell"/>
</dbReference>
<dbReference type="GO" id="GO:0015031">
    <property type="term" value="P:protein transport"/>
    <property type="evidence" value="ECO:0007669"/>
    <property type="project" value="UniProtKB-KW"/>
</dbReference>
<keyword evidence="11" id="KW-0472">Membrane</keyword>
<keyword evidence="8" id="KW-0653">Protein transport</keyword>
<keyword evidence="19" id="KW-1185">Reference proteome</keyword>
<dbReference type="InterPro" id="IPR039766">
    <property type="entry name" value="Vps53"/>
</dbReference>
<evidence type="ECO:0000256" key="2">
    <source>
        <dbReference type="ARBA" id="ARBA00004172"/>
    </source>
</evidence>
<feature type="domain" description="Vps53 N-terminal" evidence="16">
    <location>
        <begin position="55"/>
        <end position="412"/>
    </location>
</feature>
<evidence type="ECO:0000256" key="4">
    <source>
        <dbReference type="ARBA" id="ARBA00008628"/>
    </source>
</evidence>
<reference evidence="18" key="3">
    <citation type="submission" date="2025-09" db="UniProtKB">
        <authorList>
            <consortium name="Ensembl"/>
        </authorList>
    </citation>
    <scope>IDENTIFICATION</scope>
    <source>
        <strain evidence="18">Thoroughbred</strain>
    </source>
</reference>
<evidence type="ECO:0000259" key="16">
    <source>
        <dbReference type="Pfam" id="PF04100"/>
    </source>
</evidence>
<evidence type="ECO:0000256" key="10">
    <source>
        <dbReference type="ARBA" id="ARBA00023054"/>
    </source>
</evidence>
<name>A0A9L0R5I1_HORSE</name>
<evidence type="ECO:0000256" key="5">
    <source>
        <dbReference type="ARBA" id="ARBA00014103"/>
    </source>
</evidence>
<evidence type="ECO:0000256" key="13">
    <source>
        <dbReference type="ARBA" id="ARBA00063964"/>
    </source>
</evidence>
<dbReference type="InterPro" id="IPR031745">
    <property type="entry name" value="Vps53_C"/>
</dbReference>
<dbReference type="InterPro" id="IPR007234">
    <property type="entry name" value="Vps53_N"/>
</dbReference>
<organism evidence="18 19">
    <name type="scientific">Equus caballus</name>
    <name type="common">Horse</name>
    <dbReference type="NCBI Taxonomy" id="9796"/>
    <lineage>
        <taxon>Eukaryota</taxon>
        <taxon>Metazoa</taxon>
        <taxon>Chordata</taxon>
        <taxon>Craniata</taxon>
        <taxon>Vertebrata</taxon>
        <taxon>Euteleostomi</taxon>
        <taxon>Mammalia</taxon>
        <taxon>Eutheria</taxon>
        <taxon>Laurasiatheria</taxon>
        <taxon>Perissodactyla</taxon>
        <taxon>Equidae</taxon>
        <taxon>Equus</taxon>
    </lineage>
</organism>
<dbReference type="FunFam" id="1.10.357.110:FF:000001">
    <property type="entry name" value="vacuolar protein sorting-associated protein 53 homolog"/>
    <property type="match status" value="1"/>
</dbReference>